<dbReference type="RefSeq" id="WP_249315052.1">
    <property type="nucleotide sequence ID" value="NZ_JACRSR010000001.1"/>
</dbReference>
<dbReference type="Gene3D" id="3.30.420.10">
    <property type="entry name" value="Ribonuclease H-like superfamily/Ribonuclease H"/>
    <property type="match status" value="1"/>
</dbReference>
<comment type="cofactor">
    <cofactor evidence="14 15">
        <name>Mn(2+)</name>
        <dbReference type="ChEBI" id="CHEBI:29035"/>
    </cofactor>
    <cofactor evidence="14 15">
        <name>Mg(2+)</name>
        <dbReference type="ChEBI" id="CHEBI:18420"/>
    </cofactor>
    <text evidence="14 15">Manganese or magnesium. Binds 1 divalent metal ion per monomer in the absence of substrate. May bind a second metal ion after substrate binding.</text>
</comment>
<feature type="binding site" evidence="14 15">
    <location>
        <position position="27"/>
    </location>
    <ligand>
        <name>a divalent metal cation</name>
        <dbReference type="ChEBI" id="CHEBI:60240"/>
    </ligand>
</feature>
<dbReference type="GO" id="GO:0004523">
    <property type="term" value="F:RNA-DNA hybrid ribonuclease activity"/>
    <property type="evidence" value="ECO:0007669"/>
    <property type="project" value="UniProtKB-UniRule"/>
</dbReference>
<dbReference type="PROSITE" id="PS51975">
    <property type="entry name" value="RNASE_H_2"/>
    <property type="match status" value="1"/>
</dbReference>
<evidence type="ECO:0000256" key="9">
    <source>
        <dbReference type="ARBA" id="ARBA00022722"/>
    </source>
</evidence>
<dbReference type="InterPro" id="IPR022898">
    <property type="entry name" value="RNase_HII"/>
</dbReference>
<keyword evidence="13 14" id="KW-0464">Manganese</keyword>
<evidence type="ECO:0000256" key="5">
    <source>
        <dbReference type="ARBA" id="ARBA00007383"/>
    </source>
</evidence>
<evidence type="ECO:0000256" key="14">
    <source>
        <dbReference type="HAMAP-Rule" id="MF_00052"/>
    </source>
</evidence>
<dbReference type="EMBL" id="JACRSR010000001">
    <property type="protein sequence ID" value="MBC8530986.1"/>
    <property type="molecule type" value="Genomic_DNA"/>
</dbReference>
<dbReference type="GO" id="GO:0006298">
    <property type="term" value="P:mismatch repair"/>
    <property type="evidence" value="ECO:0007669"/>
    <property type="project" value="TreeGrafter"/>
</dbReference>
<feature type="domain" description="RNase H type-2" evidence="17">
    <location>
        <begin position="21"/>
        <end position="201"/>
    </location>
</feature>
<dbReference type="HAMAP" id="MF_00052_B">
    <property type="entry name" value="RNase_HII_B"/>
    <property type="match status" value="1"/>
</dbReference>
<dbReference type="FunFam" id="3.30.420.10:FF:000006">
    <property type="entry name" value="Ribonuclease HII"/>
    <property type="match status" value="1"/>
</dbReference>
<dbReference type="InterPro" id="IPR012337">
    <property type="entry name" value="RNaseH-like_sf"/>
</dbReference>
<comment type="similarity">
    <text evidence="5 14 16">Belongs to the RNase HII family.</text>
</comment>
<dbReference type="GO" id="GO:0005737">
    <property type="term" value="C:cytoplasm"/>
    <property type="evidence" value="ECO:0007669"/>
    <property type="project" value="UniProtKB-SubCell"/>
</dbReference>
<evidence type="ECO:0000256" key="13">
    <source>
        <dbReference type="ARBA" id="ARBA00023211"/>
    </source>
</evidence>
<evidence type="ECO:0000256" key="12">
    <source>
        <dbReference type="ARBA" id="ARBA00022801"/>
    </source>
</evidence>
<evidence type="ECO:0000256" key="1">
    <source>
        <dbReference type="ARBA" id="ARBA00000077"/>
    </source>
</evidence>
<feature type="binding site" evidence="14 15">
    <location>
        <position position="28"/>
    </location>
    <ligand>
        <name>a divalent metal cation</name>
        <dbReference type="ChEBI" id="CHEBI:60240"/>
    </ligand>
</feature>
<evidence type="ECO:0000256" key="4">
    <source>
        <dbReference type="ARBA" id="ARBA00004496"/>
    </source>
</evidence>
<comment type="subcellular location">
    <subcellularLocation>
        <location evidence="4 14">Cytoplasm</location>
    </subcellularLocation>
</comment>
<dbReference type="EC" id="3.1.26.4" evidence="6 14"/>
<evidence type="ECO:0000256" key="11">
    <source>
        <dbReference type="ARBA" id="ARBA00022759"/>
    </source>
</evidence>
<evidence type="ECO:0000259" key="17">
    <source>
        <dbReference type="PROSITE" id="PS51975"/>
    </source>
</evidence>
<dbReference type="Proteomes" id="UP000623172">
    <property type="component" value="Unassembled WGS sequence"/>
</dbReference>
<dbReference type="Pfam" id="PF01351">
    <property type="entry name" value="RNase_HII"/>
    <property type="match status" value="1"/>
</dbReference>
<comment type="function">
    <text evidence="3 14 16">Endonuclease that specifically degrades the RNA of RNA-DNA hybrids.</text>
</comment>
<dbReference type="InterPro" id="IPR024567">
    <property type="entry name" value="RNase_HII/HIII_dom"/>
</dbReference>
<reference evidence="18" key="1">
    <citation type="submission" date="2020-08" db="EMBL/GenBank/DDBJ databases">
        <title>Genome public.</title>
        <authorList>
            <person name="Liu C."/>
            <person name="Sun Q."/>
        </authorList>
    </citation>
    <scope>NUCLEOTIDE SEQUENCE</scope>
    <source>
        <strain evidence="18">NSJ-53</strain>
    </source>
</reference>
<dbReference type="PANTHER" id="PTHR10954">
    <property type="entry name" value="RIBONUCLEASE H2 SUBUNIT A"/>
    <property type="match status" value="1"/>
</dbReference>
<feature type="binding site" evidence="14 15">
    <location>
        <position position="117"/>
    </location>
    <ligand>
        <name>a divalent metal cation</name>
        <dbReference type="ChEBI" id="CHEBI:60240"/>
    </ligand>
</feature>
<keyword evidence="9 14" id="KW-0540">Nuclease</keyword>
<dbReference type="InterPro" id="IPR001352">
    <property type="entry name" value="RNase_HII/HIII"/>
</dbReference>
<evidence type="ECO:0000313" key="19">
    <source>
        <dbReference type="Proteomes" id="UP000623172"/>
    </source>
</evidence>
<evidence type="ECO:0000256" key="10">
    <source>
        <dbReference type="ARBA" id="ARBA00022723"/>
    </source>
</evidence>
<evidence type="ECO:0000313" key="18">
    <source>
        <dbReference type="EMBL" id="MBC8530986.1"/>
    </source>
</evidence>
<evidence type="ECO:0000256" key="7">
    <source>
        <dbReference type="ARBA" id="ARBA00019179"/>
    </source>
</evidence>
<sequence length="201" mass="21877">MKGNNAELLAFERRLKEEGITVIAGVDEAGRGPLAGPVVAAAVVLGTVIEGVNDSKKLSEKKRELLYDRITREAVAYGIGQVDPRGIDEMNIRNATLAAMKQAVENLGIALDRVLVDGRDVIDVKYPVEAVVHGDATCYSIAAASILAKVTRDRQMRELDAKYPEYGFGQHKGYGTAAHIEVLRRIGPCPIHRASFLRKIL</sequence>
<evidence type="ECO:0000256" key="16">
    <source>
        <dbReference type="RuleBase" id="RU003515"/>
    </source>
</evidence>
<organism evidence="18 19">
    <name type="scientific">Gehongia tenuis</name>
    <dbReference type="NCBI Taxonomy" id="2763655"/>
    <lineage>
        <taxon>Bacteria</taxon>
        <taxon>Bacillati</taxon>
        <taxon>Bacillota</taxon>
        <taxon>Clostridia</taxon>
        <taxon>Christensenellales</taxon>
        <taxon>Christensenellaceae</taxon>
        <taxon>Gehongia</taxon>
    </lineage>
</organism>
<dbReference type="NCBIfam" id="NF000594">
    <property type="entry name" value="PRK00015.1-1"/>
    <property type="match status" value="1"/>
</dbReference>
<dbReference type="GO" id="GO:0030145">
    <property type="term" value="F:manganese ion binding"/>
    <property type="evidence" value="ECO:0007669"/>
    <property type="project" value="UniProtKB-UniRule"/>
</dbReference>
<protein>
    <recommendedName>
        <fullName evidence="7 14">Ribonuclease HII</fullName>
        <shortName evidence="14">RNase HII</shortName>
        <ecNumber evidence="6 14">3.1.26.4</ecNumber>
    </recommendedName>
</protein>
<dbReference type="GO" id="GO:0003723">
    <property type="term" value="F:RNA binding"/>
    <property type="evidence" value="ECO:0007669"/>
    <property type="project" value="UniProtKB-UniRule"/>
</dbReference>
<evidence type="ECO:0000256" key="8">
    <source>
        <dbReference type="ARBA" id="ARBA00022490"/>
    </source>
</evidence>
<dbReference type="NCBIfam" id="NF000595">
    <property type="entry name" value="PRK00015.1-3"/>
    <property type="match status" value="1"/>
</dbReference>
<dbReference type="AlphaFoldDB" id="A0A926D3Q3"/>
<dbReference type="InterPro" id="IPR036397">
    <property type="entry name" value="RNaseH_sf"/>
</dbReference>
<name>A0A926D3Q3_9FIRM</name>
<keyword evidence="19" id="KW-1185">Reference proteome</keyword>
<keyword evidence="11 14" id="KW-0255">Endonuclease</keyword>
<gene>
    <name evidence="14" type="primary">rnhB</name>
    <name evidence="18" type="ORF">H8696_03900</name>
</gene>
<accession>A0A926D3Q3</accession>
<comment type="cofactor">
    <cofactor evidence="2">
        <name>Mg(2+)</name>
        <dbReference type="ChEBI" id="CHEBI:18420"/>
    </cofactor>
</comment>
<keyword evidence="10 14" id="KW-0479">Metal-binding</keyword>
<comment type="caution">
    <text evidence="18">The sequence shown here is derived from an EMBL/GenBank/DDBJ whole genome shotgun (WGS) entry which is preliminary data.</text>
</comment>
<evidence type="ECO:0000256" key="3">
    <source>
        <dbReference type="ARBA" id="ARBA00004065"/>
    </source>
</evidence>
<dbReference type="CDD" id="cd07182">
    <property type="entry name" value="RNase_HII_bacteria_HII_like"/>
    <property type="match status" value="1"/>
</dbReference>
<keyword evidence="8 14" id="KW-0963">Cytoplasm</keyword>
<comment type="catalytic activity">
    <reaction evidence="1 14 15 16">
        <text>Endonucleolytic cleavage to 5'-phosphomonoester.</text>
        <dbReference type="EC" id="3.1.26.4"/>
    </reaction>
</comment>
<dbReference type="SUPFAM" id="SSF53098">
    <property type="entry name" value="Ribonuclease H-like"/>
    <property type="match status" value="1"/>
</dbReference>
<evidence type="ECO:0000256" key="15">
    <source>
        <dbReference type="PROSITE-ProRule" id="PRU01319"/>
    </source>
</evidence>
<keyword evidence="12 14" id="KW-0378">Hydrolase</keyword>
<proteinExistence type="inferred from homology"/>
<dbReference type="PANTHER" id="PTHR10954:SF18">
    <property type="entry name" value="RIBONUCLEASE HII"/>
    <property type="match status" value="1"/>
</dbReference>
<evidence type="ECO:0000256" key="6">
    <source>
        <dbReference type="ARBA" id="ARBA00012180"/>
    </source>
</evidence>
<dbReference type="GO" id="GO:0032299">
    <property type="term" value="C:ribonuclease H2 complex"/>
    <property type="evidence" value="ECO:0007669"/>
    <property type="project" value="TreeGrafter"/>
</dbReference>
<evidence type="ECO:0000256" key="2">
    <source>
        <dbReference type="ARBA" id="ARBA00001946"/>
    </source>
</evidence>
<dbReference type="GO" id="GO:0043137">
    <property type="term" value="P:DNA replication, removal of RNA primer"/>
    <property type="evidence" value="ECO:0007669"/>
    <property type="project" value="TreeGrafter"/>
</dbReference>